<evidence type="ECO:0000256" key="2">
    <source>
        <dbReference type="SAM" id="MobiDB-lite"/>
    </source>
</evidence>
<dbReference type="RefSeq" id="XP_042994583.1">
    <property type="nucleotide sequence ID" value="XM_043138649.1"/>
</dbReference>
<dbReference type="InterPro" id="IPR036047">
    <property type="entry name" value="F-box-like_dom_sf"/>
</dbReference>
<evidence type="ECO:0000313" key="5">
    <source>
        <dbReference type="EMBL" id="QUC16910.1"/>
    </source>
</evidence>
<evidence type="ECO:0000313" key="6">
    <source>
        <dbReference type="Proteomes" id="UP000027002"/>
    </source>
</evidence>
<name>A0A063C6D4_USTVR</name>
<gene>
    <name evidence="5" type="ORF">UV8b_01151</name>
    <name evidence="4" type="ORF">UVI_02036310</name>
</gene>
<dbReference type="PANTHER" id="PTHR12874">
    <property type="entry name" value="F-BOX ONLY PROTEIN 48-RELATED"/>
    <property type="match status" value="1"/>
</dbReference>
<keyword evidence="6" id="KW-1185">Reference proteome</keyword>
<feature type="compositionally biased region" description="Low complexity" evidence="2">
    <location>
        <begin position="149"/>
        <end position="170"/>
    </location>
</feature>
<dbReference type="AlphaFoldDB" id="A0A063C6D4"/>
<reference evidence="4" key="1">
    <citation type="journal article" date="2016" name="Genome Announc.">
        <title>Genome Sequence of Ustilaginoidea virens IPU010, a Rice Pathogenic Fungus Causing False Smut.</title>
        <authorList>
            <person name="Kumagai T."/>
            <person name="Ishii T."/>
            <person name="Terai G."/>
            <person name="Umemura M."/>
            <person name="Machida M."/>
            <person name="Asai K."/>
        </authorList>
    </citation>
    <scope>NUCLEOTIDE SEQUENCE [LARGE SCALE GENOMIC DNA]</scope>
    <source>
        <strain evidence="4">IPU010</strain>
    </source>
</reference>
<dbReference type="Proteomes" id="UP000027002">
    <property type="component" value="Chromosome 1"/>
</dbReference>
<evidence type="ECO:0000313" key="4">
    <source>
        <dbReference type="EMBL" id="GAO19018.1"/>
    </source>
</evidence>
<dbReference type="KEGG" id="uvi:66061929"/>
<dbReference type="InterPro" id="IPR045464">
    <property type="entry name" value="Hrt3/FBXO9_C"/>
</dbReference>
<dbReference type="STRING" id="1159556.A0A063C6D4"/>
<dbReference type="PANTHER" id="PTHR12874:SF9">
    <property type="entry name" value="F-BOX ONLY PROTEIN 48"/>
    <property type="match status" value="1"/>
</dbReference>
<evidence type="ECO:0000313" key="7">
    <source>
        <dbReference type="Proteomes" id="UP000054053"/>
    </source>
</evidence>
<dbReference type="EMBL" id="CP072753">
    <property type="protein sequence ID" value="QUC16910.1"/>
    <property type="molecule type" value="Genomic_DNA"/>
</dbReference>
<feature type="domain" description="F-box" evidence="3">
    <location>
        <begin position="209"/>
        <end position="259"/>
    </location>
</feature>
<dbReference type="GO" id="GO:0019005">
    <property type="term" value="C:SCF ubiquitin ligase complex"/>
    <property type="evidence" value="ECO:0007669"/>
    <property type="project" value="TreeGrafter"/>
</dbReference>
<dbReference type="GO" id="GO:0005737">
    <property type="term" value="C:cytoplasm"/>
    <property type="evidence" value="ECO:0007669"/>
    <property type="project" value="TreeGrafter"/>
</dbReference>
<protein>
    <recommendedName>
        <fullName evidence="3">F-box domain-containing protein</fullName>
    </recommendedName>
</protein>
<dbReference type="Pfam" id="PF12937">
    <property type="entry name" value="F-box-like"/>
    <property type="match status" value="1"/>
</dbReference>
<sequence length="520" mass="59001">MDSSSVLDSELEFFRQQWLSEVRIKKGDVSSRQPQRRPSDGPEPPPTSPPALAAPRARPSRPAPVIDKQDHVLPDLNSVQDPGAPSGNADDGSVRLSSGKDSVSALDHFEEAMEKEAEGNMGESLKLYRRAYRLDNRVDRRYREKYFPSAPKLAAPQAASQPPDARQAPSIDHDVPVALPLPTDDLIASFSNLQIEAPPSEVDGAPPPPCPISTLPREILIHIMQDVAYHDVGDFARLSVVCKPFAYLVATEQRTWRQVSLSTKFGFTAMHFHWNKTVEWVDIMREDAQWQDGTLLSVGQVAERRLAQNILTSKSLVPDPYPDWKQMFRTRPRIRFNGCYISTVNYVRTGQASTNQATWGGSPIHIVTYYRYLRFFRDGTAISLLTTAEPSAVVHHLTRDMLDLHRDNPHANLPSAVVQRAFKARWRLFSIHMDWKRDDGPDHRQLQDGDVTVETESHDPKYMFRMDLSLRTAGKAARNNKLVWRSHFSYNKLTDDWAEFTLKHDKAFFFSRVKSYGTGE</sequence>
<feature type="region of interest" description="Disordered" evidence="2">
    <location>
        <begin position="23"/>
        <end position="101"/>
    </location>
</feature>
<dbReference type="Gene3D" id="1.20.1280.50">
    <property type="match status" value="1"/>
</dbReference>
<dbReference type="SUPFAM" id="SSF81383">
    <property type="entry name" value="F-box domain"/>
    <property type="match status" value="1"/>
</dbReference>
<reference evidence="5" key="3">
    <citation type="submission" date="2020-03" db="EMBL/GenBank/DDBJ databases">
        <title>A mixture of massive structural variations and highly conserved coding sequences in Ustilaginoidea virens genome.</title>
        <authorList>
            <person name="Zhang K."/>
            <person name="Zhao Z."/>
            <person name="Zhang Z."/>
            <person name="Li Y."/>
            <person name="Hsiang T."/>
            <person name="Sun W."/>
        </authorList>
    </citation>
    <scope>NUCLEOTIDE SEQUENCE</scope>
    <source>
        <strain evidence="5">UV-8b</strain>
    </source>
</reference>
<dbReference type="GeneID" id="66061929"/>
<keyword evidence="1" id="KW-0833">Ubl conjugation pathway</keyword>
<evidence type="ECO:0000256" key="1">
    <source>
        <dbReference type="ARBA" id="ARBA00022786"/>
    </source>
</evidence>
<feature type="region of interest" description="Disordered" evidence="2">
    <location>
        <begin position="149"/>
        <end position="171"/>
    </location>
</feature>
<dbReference type="GO" id="GO:0031146">
    <property type="term" value="P:SCF-dependent proteasomal ubiquitin-dependent protein catabolic process"/>
    <property type="evidence" value="ECO:0007669"/>
    <property type="project" value="TreeGrafter"/>
</dbReference>
<organism evidence="4 7">
    <name type="scientific">Ustilaginoidea virens</name>
    <name type="common">Rice false smut fungus</name>
    <name type="synonym">Villosiclava virens</name>
    <dbReference type="NCBI Taxonomy" id="1159556"/>
    <lineage>
        <taxon>Eukaryota</taxon>
        <taxon>Fungi</taxon>
        <taxon>Dikarya</taxon>
        <taxon>Ascomycota</taxon>
        <taxon>Pezizomycotina</taxon>
        <taxon>Sordariomycetes</taxon>
        <taxon>Hypocreomycetidae</taxon>
        <taxon>Hypocreales</taxon>
        <taxon>Clavicipitaceae</taxon>
        <taxon>Ustilaginoidea</taxon>
    </lineage>
</organism>
<evidence type="ECO:0000259" key="3">
    <source>
        <dbReference type="PROSITE" id="PS50181"/>
    </source>
</evidence>
<dbReference type="EMBL" id="BBTG02000019">
    <property type="protein sequence ID" value="GAO19018.1"/>
    <property type="molecule type" value="Genomic_DNA"/>
</dbReference>
<proteinExistence type="predicted"/>
<accession>A0A063C6D4</accession>
<dbReference type="Pfam" id="PF19270">
    <property type="entry name" value="FBO_C"/>
    <property type="match status" value="1"/>
</dbReference>
<dbReference type="HOGENOM" id="CLU_017706_0_0_1"/>
<reference evidence="7" key="2">
    <citation type="journal article" date="2016" name="Genome Announc.">
        <title>Genome sequence of Ustilaginoidea virens IPU010, a rice pathogenic fungus causing false smut.</title>
        <authorList>
            <person name="Kumagai T."/>
            <person name="Ishii T."/>
            <person name="Terai G."/>
            <person name="Umemura M."/>
            <person name="Machida M."/>
            <person name="Asai K."/>
        </authorList>
    </citation>
    <scope>NUCLEOTIDE SEQUENCE [LARGE SCALE GENOMIC DNA]</scope>
    <source>
        <strain evidence="7">IPU010</strain>
    </source>
</reference>
<dbReference type="InterPro" id="IPR001810">
    <property type="entry name" value="F-box_dom"/>
</dbReference>
<dbReference type="Proteomes" id="UP000054053">
    <property type="component" value="Unassembled WGS sequence"/>
</dbReference>
<dbReference type="OrthoDB" id="2117972at2759"/>
<dbReference type="PROSITE" id="PS50181">
    <property type="entry name" value="FBOX"/>
    <property type="match status" value="1"/>
</dbReference>